<dbReference type="EMBL" id="JAADJT010000002">
    <property type="protein sequence ID" value="NGZ83526.1"/>
    <property type="molecule type" value="Genomic_DNA"/>
</dbReference>
<dbReference type="InterPro" id="IPR018958">
    <property type="entry name" value="Knr4/Smi1-like_dom"/>
</dbReference>
<dbReference type="InterPro" id="IPR037883">
    <property type="entry name" value="Knr4/Smi1-like_sf"/>
</dbReference>
<accession>A0ABX0FG57</accession>
<dbReference type="Gene3D" id="3.40.1580.10">
    <property type="entry name" value="SMI1/KNR4-like"/>
    <property type="match status" value="1"/>
</dbReference>
<dbReference type="InterPro" id="IPR051873">
    <property type="entry name" value="KNR4/SMI1_regulator"/>
</dbReference>
<dbReference type="PANTHER" id="PTHR47432:SF1">
    <property type="entry name" value="CELL WALL ASSEMBLY REGULATOR SMI1"/>
    <property type="match status" value="1"/>
</dbReference>
<reference evidence="3" key="1">
    <citation type="submission" date="2023-07" db="EMBL/GenBank/DDBJ databases">
        <title>Duganella aceri sp. nov., isolated from tree sap.</title>
        <authorList>
            <person name="Kim I.S."/>
        </authorList>
    </citation>
    <scope>NUCLEOTIDE SEQUENCE [LARGE SCALE GENOMIC DNA]</scope>
    <source>
        <strain evidence="3">SAP-35</strain>
    </source>
</reference>
<protein>
    <submittedName>
        <fullName evidence="2">Molybdenum cofactor biosynthesis protein MoeA</fullName>
    </submittedName>
</protein>
<dbReference type="SUPFAM" id="SSF160631">
    <property type="entry name" value="SMI1/KNR4-like"/>
    <property type="match status" value="1"/>
</dbReference>
<keyword evidence="3" id="KW-1185">Reference proteome</keyword>
<evidence type="ECO:0000259" key="1">
    <source>
        <dbReference type="SMART" id="SM00860"/>
    </source>
</evidence>
<dbReference type="SMART" id="SM00860">
    <property type="entry name" value="SMI1_KNR4"/>
    <property type="match status" value="1"/>
</dbReference>
<comment type="caution">
    <text evidence="2">The sequence shown here is derived from an EMBL/GenBank/DDBJ whole genome shotgun (WGS) entry which is preliminary data.</text>
</comment>
<dbReference type="PANTHER" id="PTHR47432">
    <property type="entry name" value="CELL WALL ASSEMBLY REGULATOR SMI1"/>
    <property type="match status" value="1"/>
</dbReference>
<organism evidence="2 3">
    <name type="scientific">Duganella aceris</name>
    <dbReference type="NCBI Taxonomy" id="2703883"/>
    <lineage>
        <taxon>Bacteria</taxon>
        <taxon>Pseudomonadati</taxon>
        <taxon>Pseudomonadota</taxon>
        <taxon>Betaproteobacteria</taxon>
        <taxon>Burkholderiales</taxon>
        <taxon>Oxalobacteraceae</taxon>
        <taxon>Telluria group</taxon>
        <taxon>Duganella</taxon>
    </lineage>
</organism>
<gene>
    <name evidence="2" type="ORF">GW587_04520</name>
</gene>
<dbReference type="Pfam" id="PF09346">
    <property type="entry name" value="SMI1_KNR4"/>
    <property type="match status" value="1"/>
</dbReference>
<evidence type="ECO:0000313" key="2">
    <source>
        <dbReference type="EMBL" id="NGZ83526.1"/>
    </source>
</evidence>
<dbReference type="Proteomes" id="UP000666369">
    <property type="component" value="Unassembled WGS sequence"/>
</dbReference>
<feature type="domain" description="Knr4/Smi1-like" evidence="1">
    <location>
        <begin position="26"/>
        <end position="162"/>
    </location>
</feature>
<sequence>MSDTWLAFELWLRVHWPDGLKDLCPPATDDEIRSLETMLGAKLPHDYVEFLKVHNGQQGCAGGLFDNSEFLSTTEIIEQWKVWKDLLDSGDFEGYKSEPEAGVRDDWWNPKWIPFIHNGSGDHHCLDLAPGIDGQEGQVITMWHDMGTRAVEANSFKLWFAKYVDAVIAGKYVYSEDFGGLVDADFA</sequence>
<proteinExistence type="predicted"/>
<evidence type="ECO:0000313" key="3">
    <source>
        <dbReference type="Proteomes" id="UP000666369"/>
    </source>
</evidence>
<name>A0ABX0FG57_9BURK</name>